<organism evidence="1 2">
    <name type="scientific">Durusdinium trenchii</name>
    <dbReference type="NCBI Taxonomy" id="1381693"/>
    <lineage>
        <taxon>Eukaryota</taxon>
        <taxon>Sar</taxon>
        <taxon>Alveolata</taxon>
        <taxon>Dinophyceae</taxon>
        <taxon>Suessiales</taxon>
        <taxon>Symbiodiniaceae</taxon>
        <taxon>Durusdinium</taxon>
    </lineage>
</organism>
<accession>A0ABP0S0Z1</accession>
<sequence>MPEVLTSRCYTLKCPNSKCHGYTCKPLFSTESSGTEAASLLTLKTVGLSSYCCGPAPIPAGFVLVCCMLGLFETQLLRIRRSVVIRWLRRVETGKDTPPPPSYLGYKSTRHGVVSLKTAASTQVSYLGQSRDGFVVAHGRTAELGADGWKTFDMTLA</sequence>
<evidence type="ECO:0008006" key="3">
    <source>
        <dbReference type="Google" id="ProtNLM"/>
    </source>
</evidence>
<protein>
    <recommendedName>
        <fullName evidence="3">Phospholipase B-like</fullName>
    </recommendedName>
</protein>
<reference evidence="1 2" key="1">
    <citation type="submission" date="2024-02" db="EMBL/GenBank/DDBJ databases">
        <authorList>
            <person name="Chen Y."/>
            <person name="Shah S."/>
            <person name="Dougan E. K."/>
            <person name="Thang M."/>
            <person name="Chan C."/>
        </authorList>
    </citation>
    <scope>NUCLEOTIDE SEQUENCE [LARGE SCALE GENOMIC DNA]</scope>
</reference>
<proteinExistence type="predicted"/>
<name>A0ABP0S0Z1_9DINO</name>
<dbReference type="EMBL" id="CAXAMN010026806">
    <property type="protein sequence ID" value="CAK9105999.1"/>
    <property type="molecule type" value="Genomic_DNA"/>
</dbReference>
<keyword evidence="2" id="KW-1185">Reference proteome</keyword>
<evidence type="ECO:0000313" key="1">
    <source>
        <dbReference type="EMBL" id="CAK9105999.1"/>
    </source>
</evidence>
<comment type="caution">
    <text evidence="1">The sequence shown here is derived from an EMBL/GenBank/DDBJ whole genome shotgun (WGS) entry which is preliminary data.</text>
</comment>
<dbReference type="Proteomes" id="UP001642484">
    <property type="component" value="Unassembled WGS sequence"/>
</dbReference>
<gene>
    <name evidence="1" type="ORF">CCMP2556_LOCUS49582</name>
</gene>
<evidence type="ECO:0000313" key="2">
    <source>
        <dbReference type="Proteomes" id="UP001642484"/>
    </source>
</evidence>